<accession>A0A9D2YZG6</accession>
<dbReference type="PANTHER" id="PTHR46902:SF1">
    <property type="entry name" value="DOMON DOMAIN-CONTAINING PROTEIN FRRS1L"/>
    <property type="match status" value="1"/>
</dbReference>
<feature type="signal peptide" evidence="2">
    <location>
        <begin position="1"/>
        <end position="23"/>
    </location>
</feature>
<evidence type="ECO:0000313" key="3">
    <source>
        <dbReference type="EMBL" id="KAF7229859.1"/>
    </source>
</evidence>
<keyword evidence="2" id="KW-0732">Signal</keyword>
<dbReference type="AlphaFoldDB" id="A0A9D2YZG6"/>
<dbReference type="GO" id="GO:0099072">
    <property type="term" value="P:regulation of postsynaptic membrane neurotransmitter receptor levels"/>
    <property type="evidence" value="ECO:0007669"/>
    <property type="project" value="TreeGrafter"/>
</dbReference>
<feature type="region of interest" description="Disordered" evidence="1">
    <location>
        <begin position="48"/>
        <end position="125"/>
    </location>
</feature>
<dbReference type="GO" id="GO:1900449">
    <property type="term" value="P:regulation of glutamate receptor signaling pathway"/>
    <property type="evidence" value="ECO:0007669"/>
    <property type="project" value="InterPro"/>
</dbReference>
<name>A0A9D2YZG6_NOTFU</name>
<gene>
    <name evidence="3" type="ORF">G4P62_003777</name>
</gene>
<feature type="compositionally biased region" description="Low complexity" evidence="1">
    <location>
        <begin position="91"/>
        <end position="125"/>
    </location>
</feature>
<sequence>MDYRLILSVLLVTLSWRFMGTYAQNNSTANSTVTAVPSVSAVNANASGIPATSTPVGASANTGAPGGANGTTGAPGGANGTTGTPGGANGTTGAPGATNGTTGAPGATNGTTGAPGATNGTTGASNITTTGTAITSTIPVAALTVRQPKKQINATITTTDCGSKKLCVAEPKTCDPSTGSQCYYISAKQQSGQLYDFELSGQSDGYIAAGLSTSSSQADNHQAYICANSNSVVRFFTGTLTNSMVNLTSLDASNVKGKVSSGKIQCTFSATLPNTTTRAAGYSLSVSSGSYNPTTGAFGSPNFRIQTPVVNLSDPNATISNLVNGTNSTSGAFPGVHQQSLLMPTLLLIVTTLAFTTQ</sequence>
<feature type="compositionally biased region" description="Gly residues" evidence="1">
    <location>
        <begin position="64"/>
        <end position="90"/>
    </location>
</feature>
<evidence type="ECO:0000256" key="2">
    <source>
        <dbReference type="SAM" id="SignalP"/>
    </source>
</evidence>
<dbReference type="InterPro" id="IPR042789">
    <property type="entry name" value="FRRS1L"/>
</dbReference>
<dbReference type="EMBL" id="JAAVVJ010000001">
    <property type="protein sequence ID" value="KAF7229859.1"/>
    <property type="molecule type" value="Genomic_DNA"/>
</dbReference>
<feature type="chain" id="PRO_5038825122" evidence="2">
    <location>
        <begin position="24"/>
        <end position="358"/>
    </location>
</feature>
<reference evidence="3" key="1">
    <citation type="submission" date="2020-03" db="EMBL/GenBank/DDBJ databases">
        <title>Intra-Species Differences in Population Size shape Life History and Genome Evolution.</title>
        <authorList>
            <person name="Willemsen D."/>
            <person name="Cui R."/>
            <person name="Valenzano D.R."/>
        </authorList>
    </citation>
    <scope>NUCLEOTIDE SEQUENCE</scope>
    <source>
        <strain evidence="3">GRZ</strain>
        <tissue evidence="3">Whole</tissue>
    </source>
</reference>
<protein>
    <submittedName>
        <fullName evidence="3">Ferric-chelate reductase 1</fullName>
    </submittedName>
</protein>
<proteinExistence type="predicted"/>
<evidence type="ECO:0000256" key="1">
    <source>
        <dbReference type="SAM" id="MobiDB-lite"/>
    </source>
</evidence>
<evidence type="ECO:0000313" key="4">
    <source>
        <dbReference type="Proteomes" id="UP000822369"/>
    </source>
</evidence>
<dbReference type="Proteomes" id="UP000822369">
    <property type="component" value="Chromosome 1"/>
</dbReference>
<dbReference type="PANTHER" id="PTHR46902">
    <property type="entry name" value="DOMON DOMAIN-CONTAINING PROTEIN FRRS1L"/>
    <property type="match status" value="1"/>
</dbReference>
<comment type="caution">
    <text evidence="3">The sequence shown here is derived from an EMBL/GenBank/DDBJ whole genome shotgun (WGS) entry which is preliminary data.</text>
</comment>
<organism evidence="3 4">
    <name type="scientific">Nothobranchius furzeri</name>
    <name type="common">Turquoise killifish</name>
    <dbReference type="NCBI Taxonomy" id="105023"/>
    <lineage>
        <taxon>Eukaryota</taxon>
        <taxon>Metazoa</taxon>
        <taxon>Chordata</taxon>
        <taxon>Craniata</taxon>
        <taxon>Vertebrata</taxon>
        <taxon>Euteleostomi</taxon>
        <taxon>Actinopterygii</taxon>
        <taxon>Neopterygii</taxon>
        <taxon>Teleostei</taxon>
        <taxon>Neoteleostei</taxon>
        <taxon>Acanthomorphata</taxon>
        <taxon>Ovalentaria</taxon>
        <taxon>Atherinomorphae</taxon>
        <taxon>Cyprinodontiformes</taxon>
        <taxon>Nothobranchiidae</taxon>
        <taxon>Nothobranchius</taxon>
    </lineage>
</organism>